<keyword evidence="6 7" id="KW-0472">Membrane</keyword>
<proteinExistence type="inferred from homology"/>
<reference evidence="9 10" key="1">
    <citation type="submission" date="2018-07" db="EMBL/GenBank/DDBJ databases">
        <title>Anaerosacharophilus polymeroproducens gen. nov. sp. nov., an anaerobic bacterium isolated from salt field.</title>
        <authorList>
            <person name="Kim W."/>
            <person name="Yang S.-H."/>
            <person name="Oh J."/>
            <person name="Lee J.-H."/>
            <person name="Kwon K.K."/>
        </authorList>
    </citation>
    <scope>NUCLEOTIDE SEQUENCE [LARGE SCALE GENOMIC DNA]</scope>
    <source>
        <strain evidence="9 10">MCWD5</strain>
    </source>
</reference>
<feature type="transmembrane region" description="Helical" evidence="7">
    <location>
        <begin position="60"/>
        <end position="80"/>
    </location>
</feature>
<organism evidence="9 10">
    <name type="scientific">Anaerosacchariphilus polymeriproducens</name>
    <dbReference type="NCBI Taxonomy" id="1812858"/>
    <lineage>
        <taxon>Bacteria</taxon>
        <taxon>Bacillati</taxon>
        <taxon>Bacillota</taxon>
        <taxon>Clostridia</taxon>
        <taxon>Lachnospirales</taxon>
        <taxon>Lachnospiraceae</taxon>
        <taxon>Anaerosacchariphilus</taxon>
    </lineage>
</organism>
<dbReference type="InterPro" id="IPR051393">
    <property type="entry name" value="ABC_transporter_permease"/>
</dbReference>
<evidence type="ECO:0000259" key="8">
    <source>
        <dbReference type="PROSITE" id="PS50928"/>
    </source>
</evidence>
<accession>A0A371AT79</accession>
<dbReference type="PROSITE" id="PS50928">
    <property type="entry name" value="ABC_TM1"/>
    <property type="match status" value="1"/>
</dbReference>
<evidence type="ECO:0000313" key="9">
    <source>
        <dbReference type="EMBL" id="RDU22670.1"/>
    </source>
</evidence>
<evidence type="ECO:0000256" key="4">
    <source>
        <dbReference type="ARBA" id="ARBA00022692"/>
    </source>
</evidence>
<dbReference type="GO" id="GO:0055085">
    <property type="term" value="P:transmembrane transport"/>
    <property type="evidence" value="ECO:0007669"/>
    <property type="project" value="InterPro"/>
</dbReference>
<feature type="transmembrane region" description="Helical" evidence="7">
    <location>
        <begin position="187"/>
        <end position="206"/>
    </location>
</feature>
<dbReference type="OrthoDB" id="42615at2"/>
<feature type="transmembrane region" description="Helical" evidence="7">
    <location>
        <begin position="92"/>
        <end position="112"/>
    </location>
</feature>
<dbReference type="CDD" id="cd06261">
    <property type="entry name" value="TM_PBP2"/>
    <property type="match status" value="1"/>
</dbReference>
<gene>
    <name evidence="9" type="ORF">DWV06_14800</name>
</gene>
<feature type="domain" description="ABC transmembrane type-1" evidence="8">
    <location>
        <begin position="55"/>
        <end position="270"/>
    </location>
</feature>
<feature type="transmembrane region" description="Helical" evidence="7">
    <location>
        <begin position="251"/>
        <end position="272"/>
    </location>
</feature>
<evidence type="ECO:0000313" key="10">
    <source>
        <dbReference type="Proteomes" id="UP000255036"/>
    </source>
</evidence>
<dbReference type="InterPro" id="IPR000515">
    <property type="entry name" value="MetI-like"/>
</dbReference>
<evidence type="ECO:0000256" key="5">
    <source>
        <dbReference type="ARBA" id="ARBA00022989"/>
    </source>
</evidence>
<protein>
    <submittedName>
        <fullName evidence="9">Sugar ABC transporter permease</fullName>
    </submittedName>
</protein>
<dbReference type="PANTHER" id="PTHR30193:SF37">
    <property type="entry name" value="INNER MEMBRANE ABC TRANSPORTER PERMEASE PROTEIN YCJO"/>
    <property type="match status" value="1"/>
</dbReference>
<keyword evidence="3" id="KW-1003">Cell membrane</keyword>
<feature type="transmembrane region" description="Helical" evidence="7">
    <location>
        <begin position="7"/>
        <end position="25"/>
    </location>
</feature>
<evidence type="ECO:0000256" key="6">
    <source>
        <dbReference type="ARBA" id="ARBA00023136"/>
    </source>
</evidence>
<sequence length="282" mass="32001">MIAPTMIGLVILNIIPFFETIRMSFYKSGSFGKWTFCGIDNYIKMFSSSGFWRSTWNTTYFVILTVPIGVFISLVLAVFLNAKIKGRTIFRAIYFLPMVVAPTAVAMVWKWMYNSEYGIINNFLRSIGISNTINWITNSKTALLACAIVAIWSAIGYDAILLLSGIQSISKSYYEAAKIDGASGIKQFFHITIPMVSPTLFFVIIMRAMTSLKMFDIIYMMIEERNPAIRSTETILMLFYKESFVNNNQGYGSAIVIWAFLIIGVVTLVQFIGQKKWVNYET</sequence>
<dbReference type="Proteomes" id="UP000255036">
    <property type="component" value="Unassembled WGS sequence"/>
</dbReference>
<dbReference type="EMBL" id="QRCT01000049">
    <property type="protein sequence ID" value="RDU22670.1"/>
    <property type="molecule type" value="Genomic_DNA"/>
</dbReference>
<dbReference type="PANTHER" id="PTHR30193">
    <property type="entry name" value="ABC TRANSPORTER PERMEASE PROTEIN"/>
    <property type="match status" value="1"/>
</dbReference>
<dbReference type="InterPro" id="IPR035906">
    <property type="entry name" value="MetI-like_sf"/>
</dbReference>
<comment type="subcellular location">
    <subcellularLocation>
        <location evidence="1 7">Cell membrane</location>
        <topology evidence="1 7">Multi-pass membrane protein</topology>
    </subcellularLocation>
</comment>
<dbReference type="RefSeq" id="WP_115483080.1">
    <property type="nucleotide sequence ID" value="NZ_QRCT01000049.1"/>
</dbReference>
<evidence type="ECO:0000256" key="3">
    <source>
        <dbReference type="ARBA" id="ARBA00022475"/>
    </source>
</evidence>
<dbReference type="AlphaFoldDB" id="A0A371AT79"/>
<evidence type="ECO:0000256" key="7">
    <source>
        <dbReference type="RuleBase" id="RU363032"/>
    </source>
</evidence>
<evidence type="ECO:0000256" key="2">
    <source>
        <dbReference type="ARBA" id="ARBA00022448"/>
    </source>
</evidence>
<comment type="caution">
    <text evidence="9">The sequence shown here is derived from an EMBL/GenBank/DDBJ whole genome shotgun (WGS) entry which is preliminary data.</text>
</comment>
<dbReference type="Gene3D" id="1.10.3720.10">
    <property type="entry name" value="MetI-like"/>
    <property type="match status" value="1"/>
</dbReference>
<dbReference type="Pfam" id="PF00528">
    <property type="entry name" value="BPD_transp_1"/>
    <property type="match status" value="1"/>
</dbReference>
<evidence type="ECO:0000256" key="1">
    <source>
        <dbReference type="ARBA" id="ARBA00004651"/>
    </source>
</evidence>
<keyword evidence="2 7" id="KW-0813">Transport</keyword>
<comment type="similarity">
    <text evidence="7">Belongs to the binding-protein-dependent transport system permease family.</text>
</comment>
<keyword evidence="5 7" id="KW-1133">Transmembrane helix</keyword>
<dbReference type="SUPFAM" id="SSF161098">
    <property type="entry name" value="MetI-like"/>
    <property type="match status" value="1"/>
</dbReference>
<dbReference type="GO" id="GO:0005886">
    <property type="term" value="C:plasma membrane"/>
    <property type="evidence" value="ECO:0007669"/>
    <property type="project" value="UniProtKB-SubCell"/>
</dbReference>
<feature type="transmembrane region" description="Helical" evidence="7">
    <location>
        <begin position="142"/>
        <end position="166"/>
    </location>
</feature>
<keyword evidence="10" id="KW-1185">Reference proteome</keyword>
<keyword evidence="4 7" id="KW-0812">Transmembrane</keyword>
<name>A0A371AT79_9FIRM</name>